<organism evidence="1 2">
    <name type="scientific">Chrysochromulina tobinii</name>
    <dbReference type="NCBI Taxonomy" id="1460289"/>
    <lineage>
        <taxon>Eukaryota</taxon>
        <taxon>Haptista</taxon>
        <taxon>Haptophyta</taxon>
        <taxon>Prymnesiophyceae</taxon>
        <taxon>Prymnesiales</taxon>
        <taxon>Chrysochromulinaceae</taxon>
        <taxon>Chrysochromulina</taxon>
    </lineage>
</organism>
<evidence type="ECO:0000313" key="1">
    <source>
        <dbReference type="EMBL" id="KOO53595.1"/>
    </source>
</evidence>
<gene>
    <name evidence="1" type="ORF">Ctob_016687</name>
</gene>
<dbReference type="EMBL" id="JWZX01000162">
    <property type="protein sequence ID" value="KOO53595.1"/>
    <property type="molecule type" value="Genomic_DNA"/>
</dbReference>
<reference evidence="2" key="1">
    <citation type="journal article" date="2015" name="PLoS Genet.">
        <title>Genome Sequence and Transcriptome Analyses of Chrysochromulina tobin: Metabolic Tools for Enhanced Algal Fitness in the Prominent Order Prymnesiales (Haptophyceae).</title>
        <authorList>
            <person name="Hovde B.T."/>
            <person name="Deodato C.R."/>
            <person name="Hunsperger H.M."/>
            <person name="Ryken S.A."/>
            <person name="Yost W."/>
            <person name="Jha R.K."/>
            <person name="Patterson J."/>
            <person name="Monnat R.J. Jr."/>
            <person name="Barlow S.B."/>
            <person name="Starkenburg S.R."/>
            <person name="Cattolico R.A."/>
        </authorList>
    </citation>
    <scope>NUCLEOTIDE SEQUENCE</scope>
    <source>
        <strain evidence="2">CCMP291</strain>
    </source>
</reference>
<comment type="caution">
    <text evidence="1">The sequence shown here is derived from an EMBL/GenBank/DDBJ whole genome shotgun (WGS) entry which is preliminary data.</text>
</comment>
<feature type="non-terminal residue" evidence="1">
    <location>
        <position position="658"/>
    </location>
</feature>
<dbReference type="AlphaFoldDB" id="A0A0M0LRB1"/>
<accession>A0A0M0LRB1</accession>
<proteinExistence type="predicted"/>
<name>A0A0M0LRB1_9EUKA</name>
<protein>
    <submittedName>
        <fullName evidence="1">Uncharacterized protein</fullName>
    </submittedName>
</protein>
<keyword evidence="2" id="KW-1185">Reference proteome</keyword>
<evidence type="ECO:0000313" key="2">
    <source>
        <dbReference type="Proteomes" id="UP000037460"/>
    </source>
</evidence>
<dbReference type="Proteomes" id="UP000037460">
    <property type="component" value="Unassembled WGS sequence"/>
</dbReference>
<sequence length="658" mass="72648">MCFDTDKQKPTWFPATVTKSHKQESGKVFTELSWDDTSWADDPKWKGKLFDLTSQHQPWRLLNAPSPAAAAPVPAAPIAPVIALQQGAPRRVLRSTGLAMPVSAALERVLPGLSETAAIDTFNAIAHQWLGHVVPIEVQSIEELDKAREHIHQLECALNKIDPFQAEVSATELADDLEVSKALKNIVDVKSASGEWYTITIPKNERALKADPNEAAWRLSHQAAHESVLSNPLNTMEKRKVAKALGAIISPVVMQDSVKKDPVTHELLKFKSRLCSAGDQVKRIQIARGVEDYAATHATISDNLQFKLMLSTATLGDVQDEQGRRVLPWRDGQDEQAQATTLRELMAKNPKLRRVPNDVTSTDFKNAYPKAARLRDVGFMETYEKMYDDEGDQLCYKLGAPIWGEAAAGNEWEQDRNKRLVEAGMTESLTVPGAWFMEDVNVDSFLVIITNVDDILYKETGGRNRVLTERLIAHFKKSYGDDDVTIKYKPLSWNGYALAWSADGSIVTLTMEQHIVQLARDYVPELLDVDAPLPADILSGIKLQAAADALCKPEIAPKKICTAGKETQQIAGATSYIVAGVQLRFSLFQHRIACVASMAKQPEALTVARSLIAALYARRKEGITYGGQLAERVMLQGGLFANMDLEATAPEQPEVHAD</sequence>